<dbReference type="AlphaFoldDB" id="A0A0H2QYG4"/>
<dbReference type="InParanoid" id="A0A0H2QYG4"/>
<keyword evidence="3" id="KW-1185">Reference proteome</keyword>
<evidence type="ECO:0000313" key="3">
    <source>
        <dbReference type="Proteomes" id="UP000053477"/>
    </source>
</evidence>
<gene>
    <name evidence="2" type="ORF">SCHPADRAFT_754958</name>
</gene>
<evidence type="ECO:0000256" key="1">
    <source>
        <dbReference type="SAM" id="MobiDB-lite"/>
    </source>
</evidence>
<accession>A0A0H2QYG4</accession>
<name>A0A0H2QYG4_9AGAM</name>
<dbReference type="EMBL" id="KQ086549">
    <property type="protein sequence ID" value="KLO04419.1"/>
    <property type="molecule type" value="Genomic_DNA"/>
</dbReference>
<protein>
    <submittedName>
        <fullName evidence="2">Uncharacterized protein</fullName>
    </submittedName>
</protein>
<proteinExistence type="predicted"/>
<feature type="compositionally biased region" description="Low complexity" evidence="1">
    <location>
        <begin position="10"/>
        <end position="20"/>
    </location>
</feature>
<dbReference type="Proteomes" id="UP000053477">
    <property type="component" value="Unassembled WGS sequence"/>
</dbReference>
<feature type="region of interest" description="Disordered" evidence="1">
    <location>
        <begin position="1"/>
        <end position="26"/>
    </location>
</feature>
<evidence type="ECO:0000313" key="2">
    <source>
        <dbReference type="EMBL" id="KLO04419.1"/>
    </source>
</evidence>
<reference evidence="2 3" key="1">
    <citation type="submission" date="2015-04" db="EMBL/GenBank/DDBJ databases">
        <title>Complete genome sequence of Schizopora paradoxa KUC8140, a cosmopolitan wood degrader in East Asia.</title>
        <authorList>
            <consortium name="DOE Joint Genome Institute"/>
            <person name="Min B."/>
            <person name="Park H."/>
            <person name="Jang Y."/>
            <person name="Kim J.-J."/>
            <person name="Kim K.H."/>
            <person name="Pangilinan J."/>
            <person name="Lipzen A."/>
            <person name="Riley R."/>
            <person name="Grigoriev I.V."/>
            <person name="Spatafora J.W."/>
            <person name="Choi I.-G."/>
        </authorList>
    </citation>
    <scope>NUCLEOTIDE SEQUENCE [LARGE SCALE GENOMIC DNA]</scope>
    <source>
        <strain evidence="2 3">KUC8140</strain>
    </source>
</reference>
<sequence length="148" mass="17179">MHAFTLCIESSRSAPSSSSSQRRHALDLRRPIRPGLRFESIQRRSRVVVFNVRSSGQGQRQHTWFMVVSANPRMVMICVTHLFPLAVLHTTPSPLPSKPKSWWYTTRADELRRRSRWSVRCGGYWLSSCPNAIIDTAMTRRIERARTR</sequence>
<organism evidence="2 3">
    <name type="scientific">Schizopora paradoxa</name>
    <dbReference type="NCBI Taxonomy" id="27342"/>
    <lineage>
        <taxon>Eukaryota</taxon>
        <taxon>Fungi</taxon>
        <taxon>Dikarya</taxon>
        <taxon>Basidiomycota</taxon>
        <taxon>Agaricomycotina</taxon>
        <taxon>Agaricomycetes</taxon>
        <taxon>Hymenochaetales</taxon>
        <taxon>Schizoporaceae</taxon>
        <taxon>Schizopora</taxon>
    </lineage>
</organism>